<keyword evidence="1" id="KW-1133">Transmembrane helix</keyword>
<keyword evidence="1" id="KW-0472">Membrane</keyword>
<dbReference type="AlphaFoldDB" id="A0A1A9VKL6"/>
<evidence type="ECO:0000313" key="3">
    <source>
        <dbReference type="Proteomes" id="UP000078200"/>
    </source>
</evidence>
<name>A0A1A9VKL6_GLOAU</name>
<dbReference type="EnsemblMetazoa" id="GAUT039860-RA">
    <property type="protein sequence ID" value="GAUT039860-PA"/>
    <property type="gene ID" value="GAUT039860"/>
</dbReference>
<accession>A0A1A9VKL6</accession>
<protein>
    <submittedName>
        <fullName evidence="2">Uncharacterized protein</fullName>
    </submittedName>
</protein>
<reference evidence="2" key="1">
    <citation type="submission" date="2020-05" db="UniProtKB">
        <authorList>
            <consortium name="EnsemblMetazoa"/>
        </authorList>
    </citation>
    <scope>IDENTIFICATION</scope>
    <source>
        <strain evidence="2">TTRI</strain>
    </source>
</reference>
<sequence length="111" mass="12396">MCGGICTSLNKVRQEEQPWGTILNVFQELKAFVSTNVPPISSKSSAHSFPSMHSSWKSPEEHHARIASISLGLILLILIPTLLSLVCAAHYWIQEKIKQEEIAGDKQQTER</sequence>
<evidence type="ECO:0000256" key="1">
    <source>
        <dbReference type="SAM" id="Phobius"/>
    </source>
</evidence>
<evidence type="ECO:0000313" key="2">
    <source>
        <dbReference type="EnsemblMetazoa" id="GAUT039860-PA"/>
    </source>
</evidence>
<keyword evidence="1" id="KW-0812">Transmembrane</keyword>
<proteinExistence type="predicted"/>
<dbReference type="VEuPathDB" id="VectorBase:GAUT039860"/>
<keyword evidence="3" id="KW-1185">Reference proteome</keyword>
<feature type="transmembrane region" description="Helical" evidence="1">
    <location>
        <begin position="66"/>
        <end position="93"/>
    </location>
</feature>
<dbReference type="Proteomes" id="UP000078200">
    <property type="component" value="Unassembled WGS sequence"/>
</dbReference>
<organism evidence="2 3">
    <name type="scientific">Glossina austeni</name>
    <name type="common">Savannah tsetse fly</name>
    <dbReference type="NCBI Taxonomy" id="7395"/>
    <lineage>
        <taxon>Eukaryota</taxon>
        <taxon>Metazoa</taxon>
        <taxon>Ecdysozoa</taxon>
        <taxon>Arthropoda</taxon>
        <taxon>Hexapoda</taxon>
        <taxon>Insecta</taxon>
        <taxon>Pterygota</taxon>
        <taxon>Neoptera</taxon>
        <taxon>Endopterygota</taxon>
        <taxon>Diptera</taxon>
        <taxon>Brachycera</taxon>
        <taxon>Muscomorpha</taxon>
        <taxon>Hippoboscoidea</taxon>
        <taxon>Glossinidae</taxon>
        <taxon>Glossina</taxon>
    </lineage>
</organism>